<dbReference type="Pfam" id="PF02931">
    <property type="entry name" value="Neur_chan_LBD"/>
    <property type="match status" value="1"/>
</dbReference>
<dbReference type="InterPro" id="IPR006202">
    <property type="entry name" value="Neur_chan_lig-bd"/>
</dbReference>
<dbReference type="PRINTS" id="PR00252">
    <property type="entry name" value="NRIONCHANNEL"/>
</dbReference>
<evidence type="ECO:0000256" key="15">
    <source>
        <dbReference type="SAM" id="MobiDB-lite"/>
    </source>
</evidence>
<dbReference type="CDD" id="cd19064">
    <property type="entry name" value="LGIC_TM_nAChR"/>
    <property type="match status" value="1"/>
</dbReference>
<protein>
    <submittedName>
        <fullName evidence="19 20">Neur_chan_LBD domain-containing protein</fullName>
    </submittedName>
</protein>
<keyword evidence="7 14" id="KW-0472">Membrane</keyword>
<dbReference type="FunFam" id="1.20.58.390:FF:000001">
    <property type="entry name" value="Neuronal nicotinic acetylcholine receptor subunit 3"/>
    <property type="match status" value="1"/>
</dbReference>
<reference evidence="19 20" key="1">
    <citation type="submission" date="2016-11" db="UniProtKB">
        <authorList>
            <consortium name="WormBaseParasite"/>
        </authorList>
    </citation>
    <scope>IDENTIFICATION</scope>
</reference>
<feature type="compositionally biased region" description="Basic and acidic residues" evidence="15">
    <location>
        <begin position="389"/>
        <end position="400"/>
    </location>
</feature>
<dbReference type="PRINTS" id="PR00254">
    <property type="entry name" value="NICOTINICR"/>
</dbReference>
<evidence type="ECO:0000256" key="3">
    <source>
        <dbReference type="ARBA" id="ARBA00022692"/>
    </source>
</evidence>
<evidence type="ECO:0000313" key="20">
    <source>
        <dbReference type="WBParaSite" id="maker-uti_cns_0005448-snap-gene-0.3-mRNA-1"/>
    </source>
</evidence>
<evidence type="ECO:0000259" key="16">
    <source>
        <dbReference type="Pfam" id="PF02931"/>
    </source>
</evidence>
<dbReference type="InterPro" id="IPR038050">
    <property type="entry name" value="Neuro_actylchol_rec"/>
</dbReference>
<dbReference type="SUPFAM" id="SSF90112">
    <property type="entry name" value="Neurotransmitter-gated ion-channel transmembrane pore"/>
    <property type="match status" value="1"/>
</dbReference>
<keyword evidence="8" id="KW-1015">Disulfide bond</keyword>
<feature type="compositionally biased region" description="Acidic residues" evidence="15">
    <location>
        <begin position="406"/>
        <end position="417"/>
    </location>
</feature>
<keyword evidence="1 14" id="KW-0813">Transport</keyword>
<dbReference type="InterPro" id="IPR018000">
    <property type="entry name" value="Neurotransmitter_ion_chnl_CS"/>
</dbReference>
<keyword evidence="11" id="KW-1071">Ligand-gated ion channel</keyword>
<dbReference type="Gene3D" id="2.70.170.10">
    <property type="entry name" value="Neurotransmitter-gated ion-channel ligand-binding domain"/>
    <property type="match status" value="1"/>
</dbReference>
<evidence type="ECO:0000256" key="1">
    <source>
        <dbReference type="ARBA" id="ARBA00022448"/>
    </source>
</evidence>
<feature type="transmembrane region" description="Helical" evidence="14">
    <location>
        <begin position="298"/>
        <end position="316"/>
    </location>
</feature>
<dbReference type="WBParaSite" id="maker-uti_cns_0004207-snap-gene-0.4-mRNA-1">
    <property type="protein sequence ID" value="maker-uti_cns_0004207-snap-gene-0.4-mRNA-1"/>
    <property type="gene ID" value="maker-uti_cns_0004207-snap-gene-0.4"/>
</dbReference>
<evidence type="ECO:0000256" key="14">
    <source>
        <dbReference type="RuleBase" id="RU000687"/>
    </source>
</evidence>
<dbReference type="InterPro" id="IPR006029">
    <property type="entry name" value="Neurotrans-gated_channel_TM"/>
</dbReference>
<dbReference type="GO" id="GO:0045211">
    <property type="term" value="C:postsynaptic membrane"/>
    <property type="evidence" value="ECO:0007669"/>
    <property type="project" value="InterPro"/>
</dbReference>
<keyword evidence="6 14" id="KW-0406">Ion transport</keyword>
<dbReference type="Gene3D" id="1.20.58.390">
    <property type="entry name" value="Neurotransmitter-gated ion-channel transmembrane domain"/>
    <property type="match status" value="2"/>
</dbReference>
<name>A0A1I8H3A1_9PLAT</name>
<evidence type="ECO:0000256" key="9">
    <source>
        <dbReference type="ARBA" id="ARBA00023170"/>
    </source>
</evidence>
<evidence type="ECO:0000256" key="12">
    <source>
        <dbReference type="ARBA" id="ARBA00023303"/>
    </source>
</evidence>
<accession>A0A1I8H3A1</accession>
<evidence type="ECO:0000256" key="6">
    <source>
        <dbReference type="ARBA" id="ARBA00023065"/>
    </source>
</evidence>
<feature type="region of interest" description="Disordered" evidence="15">
    <location>
        <begin position="389"/>
        <end position="417"/>
    </location>
</feature>
<feature type="transmembrane region" description="Helical" evidence="14">
    <location>
        <begin position="263"/>
        <end position="286"/>
    </location>
</feature>
<evidence type="ECO:0000256" key="5">
    <source>
        <dbReference type="ARBA" id="ARBA00023018"/>
    </source>
</evidence>
<evidence type="ECO:0000256" key="2">
    <source>
        <dbReference type="ARBA" id="ARBA00022475"/>
    </source>
</evidence>
<dbReference type="GO" id="GO:0004888">
    <property type="term" value="F:transmembrane signaling receptor activity"/>
    <property type="evidence" value="ECO:0007669"/>
    <property type="project" value="InterPro"/>
</dbReference>
<feature type="transmembrane region" description="Helical" evidence="14">
    <location>
        <begin position="483"/>
        <end position="507"/>
    </location>
</feature>
<evidence type="ECO:0000256" key="4">
    <source>
        <dbReference type="ARBA" id="ARBA00022989"/>
    </source>
</evidence>
<dbReference type="AlphaFoldDB" id="A0A1I8H3A1"/>
<dbReference type="GO" id="GO:0022848">
    <property type="term" value="F:acetylcholine-gated monoatomic cation-selective channel activity"/>
    <property type="evidence" value="ECO:0007669"/>
    <property type="project" value="InterPro"/>
</dbReference>
<keyword evidence="3 14" id="KW-0812">Transmembrane</keyword>
<dbReference type="Proteomes" id="UP000095280">
    <property type="component" value="Unplaced"/>
</dbReference>
<dbReference type="InterPro" id="IPR002394">
    <property type="entry name" value="Nicotinic_acetylcholine_rcpt"/>
</dbReference>
<keyword evidence="12 14" id="KW-0407">Ion channel</keyword>
<evidence type="ECO:0000256" key="8">
    <source>
        <dbReference type="ARBA" id="ARBA00023157"/>
    </source>
</evidence>
<keyword evidence="10" id="KW-0325">Glycoprotein</keyword>
<dbReference type="PANTHER" id="PTHR18945">
    <property type="entry name" value="NEUROTRANSMITTER GATED ION CHANNEL"/>
    <property type="match status" value="1"/>
</dbReference>
<dbReference type="PROSITE" id="PS00236">
    <property type="entry name" value="NEUROTR_ION_CHANNEL"/>
    <property type="match status" value="1"/>
</dbReference>
<comment type="subcellular location">
    <subcellularLocation>
        <location evidence="13">Synaptic cell membrane</location>
        <topology evidence="13">Multi-pass membrane protein</topology>
    </subcellularLocation>
</comment>
<dbReference type="InterPro" id="IPR006201">
    <property type="entry name" value="Neur_channel"/>
</dbReference>
<sequence length="538" mass="61507">DRRARHRVLATAITYSTNFTTILESNSAPPGLAHLYSDFYLSRSDYRYARPSVNSSEPVVMYMNVSLTQIMDVDEKNQLIKLNMWIVQEWKDPFFEWNPAEYGDADHMLLPPDALWTPDIVLYSNTGGDWDLSQSATKLKVYHDGRVVWKPPVIYESSCDINVEFFPFDTQECRLKMGTWTYHGLLIDLRHLAQKTEDERVKRTSFDNCEADINYAADLSEYVENTEWDLLQVSATRNIAFYACCPEPYLDITFFIRFRRQPVFYGTNLICPCMAISFLTVFVFYLPSDSQEKITLSISILIALTVFILLVFELTPPTSLVVPLITKYLLFTMILVSLSILVSTVVLNVRYRSPDANRVPLWAKRLFMHTLPRAALLDRVDDLQKQEQQRLRTRLQREGDASCGDSESDSDEQSNDDGYFEGSVEAGRYGSETSSTSNAAINARDIARALRGVRSIARKIRDDIASESSEEEWKYVALVLDRLFLYCFGLSATVGTFGIFLQAPAIADTAAPMRREFVTEYERNISVVRRCGLAYSSR</sequence>
<evidence type="ECO:0000313" key="18">
    <source>
        <dbReference type="Proteomes" id="UP000095280"/>
    </source>
</evidence>
<dbReference type="WBParaSite" id="maker-uti_cns_0005448-snap-gene-0.3-mRNA-1">
    <property type="protein sequence ID" value="maker-uti_cns_0005448-snap-gene-0.3-mRNA-1"/>
    <property type="gene ID" value="maker-uti_cns_0005448-snap-gene-0.3"/>
</dbReference>
<keyword evidence="18" id="KW-1185">Reference proteome</keyword>
<keyword evidence="9" id="KW-0675">Receptor</keyword>
<keyword evidence="5" id="KW-0770">Synapse</keyword>
<dbReference type="SUPFAM" id="SSF63712">
    <property type="entry name" value="Nicotinic receptor ligand binding domain-like"/>
    <property type="match status" value="1"/>
</dbReference>
<evidence type="ECO:0000259" key="17">
    <source>
        <dbReference type="Pfam" id="PF02932"/>
    </source>
</evidence>
<dbReference type="InterPro" id="IPR036734">
    <property type="entry name" value="Neur_chan_lig-bd_sf"/>
</dbReference>
<evidence type="ECO:0000313" key="19">
    <source>
        <dbReference type="WBParaSite" id="maker-uti_cns_0004207-snap-gene-0.4-mRNA-1"/>
    </source>
</evidence>
<dbReference type="Pfam" id="PF02932">
    <property type="entry name" value="Neur_chan_memb"/>
    <property type="match status" value="1"/>
</dbReference>
<dbReference type="InterPro" id="IPR036719">
    <property type="entry name" value="Neuro-gated_channel_TM_sf"/>
</dbReference>
<evidence type="ECO:0000256" key="11">
    <source>
        <dbReference type="ARBA" id="ARBA00023286"/>
    </source>
</evidence>
<feature type="domain" description="Neurotransmitter-gated ion-channel ligand-binding" evidence="16">
    <location>
        <begin position="48"/>
        <end position="262"/>
    </location>
</feature>
<evidence type="ECO:0000256" key="10">
    <source>
        <dbReference type="ARBA" id="ARBA00023180"/>
    </source>
</evidence>
<feature type="transmembrane region" description="Helical" evidence="14">
    <location>
        <begin position="328"/>
        <end position="349"/>
    </location>
</feature>
<evidence type="ECO:0000256" key="13">
    <source>
        <dbReference type="ARBA" id="ARBA00034099"/>
    </source>
</evidence>
<evidence type="ECO:0000256" key="7">
    <source>
        <dbReference type="ARBA" id="ARBA00023136"/>
    </source>
</evidence>
<keyword evidence="4 14" id="KW-1133">Transmembrane helix</keyword>
<proteinExistence type="inferred from homology"/>
<organism evidence="18 19">
    <name type="scientific">Macrostomum lignano</name>
    <dbReference type="NCBI Taxonomy" id="282301"/>
    <lineage>
        <taxon>Eukaryota</taxon>
        <taxon>Metazoa</taxon>
        <taxon>Spiralia</taxon>
        <taxon>Lophotrochozoa</taxon>
        <taxon>Platyhelminthes</taxon>
        <taxon>Rhabditophora</taxon>
        <taxon>Macrostomorpha</taxon>
        <taxon>Macrostomida</taxon>
        <taxon>Macrostomidae</taxon>
        <taxon>Macrostomum</taxon>
    </lineage>
</organism>
<dbReference type="FunFam" id="2.70.170.10:FF:000013">
    <property type="entry name" value="Acetylcholine receptor subunit alpha"/>
    <property type="match status" value="1"/>
</dbReference>
<keyword evidence="2" id="KW-1003">Cell membrane</keyword>
<comment type="similarity">
    <text evidence="14">Belongs to the ligand-gated ion channel (TC 1.A.9) family.</text>
</comment>
<feature type="domain" description="Neurotransmitter-gated ion-channel transmembrane" evidence="17">
    <location>
        <begin position="269"/>
        <end position="500"/>
    </location>
</feature>